<evidence type="ECO:0000313" key="3">
    <source>
        <dbReference type="Proteomes" id="UP000676967"/>
    </source>
</evidence>
<feature type="region of interest" description="Disordered" evidence="1">
    <location>
        <begin position="58"/>
        <end position="135"/>
    </location>
</feature>
<accession>A0ABM7LZ99</accession>
<proteinExistence type="predicted"/>
<protein>
    <submittedName>
        <fullName evidence="2">Uncharacterized protein</fullName>
    </submittedName>
</protein>
<keyword evidence="3" id="KW-1185">Reference proteome</keyword>
<gene>
    <name evidence="2" type="ORF">Aiant_53240</name>
</gene>
<sequence>MLAGVGLADVVGAGGWYLLGTGDAVSEAEQAESEFAHGWCSTEGDVLRLDPAGGLTVSGLSSTLRGQIDPPPVRGEDSAGAGDPSPVRDEDSAGASDPSPVRGGGSAGASDLLPVGGGGTAAGSDSLPVGGGGSAGASDSLPVGVGRSAGASGLLPVGGGGSAGASDSLPVGGGGSAGASDSLPVGGAGTAAPRSTGNRADAGRPSVAARRESADGAVVAAGGWELSSLEADAAPERRERIAIWIDELGGRDPAGFDQLHSGDAELVLDAYQEFGGWSLVLTLEPAEEDHLVFRRCR</sequence>
<name>A0ABM7LZ99_9ACTN</name>
<reference evidence="2 3" key="1">
    <citation type="submission" date="2020-08" db="EMBL/GenBank/DDBJ databases">
        <title>Whole genome shotgun sequence of Actinoplanes ianthinogenes NBRC 13996.</title>
        <authorList>
            <person name="Komaki H."/>
            <person name="Tamura T."/>
        </authorList>
    </citation>
    <scope>NUCLEOTIDE SEQUENCE [LARGE SCALE GENOMIC DNA]</scope>
    <source>
        <strain evidence="2 3">NBRC 13996</strain>
    </source>
</reference>
<dbReference type="Proteomes" id="UP000676967">
    <property type="component" value="Chromosome"/>
</dbReference>
<evidence type="ECO:0000313" key="2">
    <source>
        <dbReference type="EMBL" id="BCJ44667.1"/>
    </source>
</evidence>
<evidence type="ECO:0000256" key="1">
    <source>
        <dbReference type="SAM" id="MobiDB-lite"/>
    </source>
</evidence>
<dbReference type="EMBL" id="AP023356">
    <property type="protein sequence ID" value="BCJ44667.1"/>
    <property type="molecule type" value="Genomic_DNA"/>
</dbReference>
<feature type="region of interest" description="Disordered" evidence="1">
    <location>
        <begin position="160"/>
        <end position="211"/>
    </location>
</feature>
<organism evidence="2 3">
    <name type="scientific">Actinoplanes ianthinogenes</name>
    <dbReference type="NCBI Taxonomy" id="122358"/>
    <lineage>
        <taxon>Bacteria</taxon>
        <taxon>Bacillati</taxon>
        <taxon>Actinomycetota</taxon>
        <taxon>Actinomycetes</taxon>
        <taxon>Micromonosporales</taxon>
        <taxon>Micromonosporaceae</taxon>
        <taxon>Actinoplanes</taxon>
    </lineage>
</organism>